<name>A0A6M2VJT4_STIJA</name>
<keyword evidence="2" id="KW-0479">Metal-binding</keyword>
<accession>A0A6M2VJT4</accession>
<evidence type="ECO:0000256" key="2">
    <source>
        <dbReference type="ARBA" id="ARBA00022723"/>
    </source>
</evidence>
<dbReference type="GO" id="GO:0001671">
    <property type="term" value="F:ATPase activator activity"/>
    <property type="evidence" value="ECO:0007669"/>
    <property type="project" value="TreeGrafter"/>
</dbReference>
<evidence type="ECO:0000313" key="6">
    <source>
        <dbReference type="EMBL" id="QCY50108.1"/>
    </source>
</evidence>
<dbReference type="GO" id="GO:0008198">
    <property type="term" value="F:ferrous iron binding"/>
    <property type="evidence" value="ECO:0007669"/>
    <property type="project" value="TreeGrafter"/>
</dbReference>
<evidence type="ECO:0000256" key="1">
    <source>
        <dbReference type="ARBA" id="ARBA00006169"/>
    </source>
</evidence>
<dbReference type="SUPFAM" id="SSF46565">
    <property type="entry name" value="Chaperone J-domain"/>
    <property type="match status" value="1"/>
</dbReference>
<keyword evidence="3" id="KW-0862">Zinc</keyword>
<organism evidence="7">
    <name type="scientific">Stichopus japonicus</name>
    <name type="common">Sea cucumber</name>
    <dbReference type="NCBI Taxonomy" id="307972"/>
    <lineage>
        <taxon>Eukaryota</taxon>
        <taxon>Metazoa</taxon>
        <taxon>Echinodermata</taxon>
        <taxon>Eleutherozoa</taxon>
        <taxon>Echinozoa</taxon>
        <taxon>Holothuroidea</taxon>
        <taxon>Aspidochirotacea</taxon>
        <taxon>Aspidochirotida</taxon>
        <taxon>Stichopodidae</taxon>
        <taxon>Apostichopus</taxon>
    </lineage>
</organism>
<dbReference type="EMBL" id="MH481813">
    <property type="protein sequence ID" value="QCY50109.1"/>
    <property type="molecule type" value="mRNA"/>
</dbReference>
<comment type="similarity">
    <text evidence="1">Belongs to the DPH4 family.</text>
</comment>
<dbReference type="PANTHER" id="PTHR45255:SF1">
    <property type="entry name" value="DNAJ HOMOLOG SUBFAMILY C MEMBER 24"/>
    <property type="match status" value="1"/>
</dbReference>
<evidence type="ECO:0000256" key="3">
    <source>
        <dbReference type="ARBA" id="ARBA00022833"/>
    </source>
</evidence>
<protein>
    <submittedName>
        <fullName evidence="6">DNAJC24A</fullName>
    </submittedName>
    <submittedName>
        <fullName evidence="7">DNAJC24B</fullName>
    </submittedName>
</protein>
<dbReference type="Pfam" id="PF05207">
    <property type="entry name" value="Zn_ribbon_CSL"/>
    <property type="match status" value="1"/>
</dbReference>
<evidence type="ECO:0000256" key="4">
    <source>
        <dbReference type="ARBA" id="ARBA00023004"/>
    </source>
</evidence>
<dbReference type="SMART" id="SM00271">
    <property type="entry name" value="DnaJ"/>
    <property type="match status" value="1"/>
</dbReference>
<dbReference type="AlphaFoldDB" id="A0A6M2VJT4"/>
<dbReference type="InterPro" id="IPR036671">
    <property type="entry name" value="DPH_MB_sf"/>
</dbReference>
<dbReference type="InterPro" id="IPR001623">
    <property type="entry name" value="DnaJ_domain"/>
</dbReference>
<dbReference type="PANTHER" id="PTHR45255">
    <property type="entry name" value="DNAJ HOMOLOG SUBFAMILY C MEMBER 24"/>
    <property type="match status" value="1"/>
</dbReference>
<dbReference type="Gene3D" id="3.10.660.10">
    <property type="entry name" value="DPH Zinc finger"/>
    <property type="match status" value="1"/>
</dbReference>
<keyword evidence="4" id="KW-0408">Iron</keyword>
<proteinExistence type="evidence at transcript level"/>
<reference evidence="7" key="1">
    <citation type="submission" date="2018-06" db="EMBL/GenBank/DDBJ databases">
        <title>Identification and characterization of DnaJ in sea cucumber.</title>
        <authorList>
            <person name="Gao L."/>
            <person name="He C."/>
        </authorList>
    </citation>
    <scope>NUCLEOTIDE SEQUENCE</scope>
</reference>
<dbReference type="SUPFAM" id="SSF144217">
    <property type="entry name" value="CSL zinc finger"/>
    <property type="match status" value="1"/>
</dbReference>
<sequence length="147" mass="16706">MASCESLYDVLGVSNNVSPEEMKKRYHERLLKYSPDKLGHGADKEEIEKATQLYLKLQEAWKILNDPEKKRRYDAELAAKSLRYESPSENAVDVSEMDYDSDEDVYFYHCRCGGDFEFRGPSVPTDITCNTCSLSLCVTANRGNGNT</sequence>
<dbReference type="CDD" id="cd06257">
    <property type="entry name" value="DnaJ"/>
    <property type="match status" value="1"/>
</dbReference>
<feature type="domain" description="J" evidence="5">
    <location>
        <begin position="6"/>
        <end position="77"/>
    </location>
</feature>
<dbReference type="Pfam" id="PF00226">
    <property type="entry name" value="DnaJ"/>
    <property type="match status" value="1"/>
</dbReference>
<evidence type="ECO:0000313" key="7">
    <source>
        <dbReference type="EMBL" id="QCY50109.1"/>
    </source>
</evidence>
<dbReference type="EMBL" id="MH481812">
    <property type="protein sequence ID" value="QCY50108.1"/>
    <property type="molecule type" value="mRNA"/>
</dbReference>
<dbReference type="PRINTS" id="PR00625">
    <property type="entry name" value="JDOMAIN"/>
</dbReference>
<evidence type="ECO:0000259" key="5">
    <source>
        <dbReference type="PROSITE" id="PS50076"/>
    </source>
</evidence>
<dbReference type="InterPro" id="IPR036869">
    <property type="entry name" value="J_dom_sf"/>
</dbReference>
<dbReference type="Gene3D" id="1.10.287.110">
    <property type="entry name" value="DnaJ domain"/>
    <property type="match status" value="1"/>
</dbReference>
<dbReference type="PROSITE" id="PS50076">
    <property type="entry name" value="DNAJ_2"/>
    <property type="match status" value="1"/>
</dbReference>
<dbReference type="InterPro" id="IPR007872">
    <property type="entry name" value="DPH_MB_dom"/>
</dbReference>